<evidence type="ECO:0000313" key="2">
    <source>
        <dbReference type="Proteomes" id="UP000271974"/>
    </source>
</evidence>
<evidence type="ECO:0000313" key="1">
    <source>
        <dbReference type="EMBL" id="RUS74772.1"/>
    </source>
</evidence>
<dbReference type="EMBL" id="RQTK01000801">
    <property type="protein sequence ID" value="RUS74772.1"/>
    <property type="molecule type" value="Genomic_DNA"/>
</dbReference>
<dbReference type="OrthoDB" id="10038545at2759"/>
<comment type="caution">
    <text evidence="1">The sequence shown here is derived from an EMBL/GenBank/DDBJ whole genome shotgun (WGS) entry which is preliminary data.</text>
</comment>
<name>A0A433SZS2_ELYCH</name>
<dbReference type="AlphaFoldDB" id="A0A433SZS2"/>
<reference evidence="1 2" key="1">
    <citation type="submission" date="2019-01" db="EMBL/GenBank/DDBJ databases">
        <title>A draft genome assembly of the solar-powered sea slug Elysia chlorotica.</title>
        <authorList>
            <person name="Cai H."/>
            <person name="Li Q."/>
            <person name="Fang X."/>
            <person name="Li J."/>
            <person name="Curtis N.E."/>
            <person name="Altenburger A."/>
            <person name="Shibata T."/>
            <person name="Feng M."/>
            <person name="Maeda T."/>
            <person name="Schwartz J.A."/>
            <person name="Shigenobu S."/>
            <person name="Lundholm N."/>
            <person name="Nishiyama T."/>
            <person name="Yang H."/>
            <person name="Hasebe M."/>
            <person name="Li S."/>
            <person name="Pierce S.K."/>
            <person name="Wang J."/>
        </authorList>
    </citation>
    <scope>NUCLEOTIDE SEQUENCE [LARGE SCALE GENOMIC DNA]</scope>
    <source>
        <strain evidence="1">EC2010</strain>
        <tissue evidence="1">Whole organism of an adult</tissue>
    </source>
</reference>
<accession>A0A433SZS2</accession>
<dbReference type="InterPro" id="IPR009003">
    <property type="entry name" value="Peptidase_S1_PA"/>
</dbReference>
<gene>
    <name evidence="1" type="ORF">EGW08_017470</name>
</gene>
<keyword evidence="2" id="KW-1185">Reference proteome</keyword>
<evidence type="ECO:0008006" key="3">
    <source>
        <dbReference type="Google" id="ProtNLM"/>
    </source>
</evidence>
<sequence length="363" mass="40577">MIRSRSMRYLWGRASASGVEDKRMAQGYVHPQEGHHECEILGSGPEAEESEGAWKECKKNPGHEKFFSAQNFLDSSAPSVQTDKLRDTVRAMVDLTVRLRVNWTSPGRPNGFTFSHVRGCGKLRLGTGFIWNVEGPVCNKRCFCDECRGQTAAKSWTFRVRTAHHVVYDTEEAKETKVDLFYDDDSCKPGSKMATVSVRGLEVVNSYPHKDICHMLCVTHNEALAERVQSARRCWFDGPREIQDLSALDFVPPCGRGADLALIVSHPHGQAKKITVGALRRCHGGFAHVEYNAATCPGSSGAPVFRFDTERHIILGWWSLPVHSGGFFTSSTQRGGIFSLTGFLNKLRGRKTKLTQRNYGNLW</sequence>
<dbReference type="SUPFAM" id="SSF50494">
    <property type="entry name" value="Trypsin-like serine proteases"/>
    <property type="match status" value="1"/>
</dbReference>
<proteinExistence type="predicted"/>
<organism evidence="1 2">
    <name type="scientific">Elysia chlorotica</name>
    <name type="common">Eastern emerald elysia</name>
    <name type="synonym">Sea slug</name>
    <dbReference type="NCBI Taxonomy" id="188477"/>
    <lineage>
        <taxon>Eukaryota</taxon>
        <taxon>Metazoa</taxon>
        <taxon>Spiralia</taxon>
        <taxon>Lophotrochozoa</taxon>
        <taxon>Mollusca</taxon>
        <taxon>Gastropoda</taxon>
        <taxon>Heterobranchia</taxon>
        <taxon>Euthyneura</taxon>
        <taxon>Panpulmonata</taxon>
        <taxon>Sacoglossa</taxon>
        <taxon>Placobranchoidea</taxon>
        <taxon>Plakobranchidae</taxon>
        <taxon>Elysia</taxon>
    </lineage>
</organism>
<dbReference type="Proteomes" id="UP000271974">
    <property type="component" value="Unassembled WGS sequence"/>
</dbReference>
<protein>
    <recommendedName>
        <fullName evidence="3">Peptidase S1 domain-containing protein</fullName>
    </recommendedName>
</protein>